<dbReference type="EMBL" id="KN837319">
    <property type="protein sequence ID" value="KIJ27940.1"/>
    <property type="molecule type" value="Genomic_DNA"/>
</dbReference>
<organism evidence="3 4">
    <name type="scientific">Sphaerobolus stellatus (strain SS14)</name>
    <dbReference type="NCBI Taxonomy" id="990650"/>
    <lineage>
        <taxon>Eukaryota</taxon>
        <taxon>Fungi</taxon>
        <taxon>Dikarya</taxon>
        <taxon>Basidiomycota</taxon>
        <taxon>Agaricomycotina</taxon>
        <taxon>Agaricomycetes</taxon>
        <taxon>Phallomycetidae</taxon>
        <taxon>Geastrales</taxon>
        <taxon>Sphaerobolaceae</taxon>
        <taxon>Sphaerobolus</taxon>
    </lineage>
</organism>
<evidence type="ECO:0000256" key="1">
    <source>
        <dbReference type="SAM" id="MobiDB-lite"/>
    </source>
</evidence>
<feature type="compositionally biased region" description="Basic residues" evidence="1">
    <location>
        <begin position="1"/>
        <end position="13"/>
    </location>
</feature>
<reference evidence="3 4" key="1">
    <citation type="submission" date="2014-06" db="EMBL/GenBank/DDBJ databases">
        <title>Evolutionary Origins and Diversification of the Mycorrhizal Mutualists.</title>
        <authorList>
            <consortium name="DOE Joint Genome Institute"/>
            <consortium name="Mycorrhizal Genomics Consortium"/>
            <person name="Kohler A."/>
            <person name="Kuo A."/>
            <person name="Nagy L.G."/>
            <person name="Floudas D."/>
            <person name="Copeland A."/>
            <person name="Barry K.W."/>
            <person name="Cichocki N."/>
            <person name="Veneault-Fourrey C."/>
            <person name="LaButti K."/>
            <person name="Lindquist E.A."/>
            <person name="Lipzen A."/>
            <person name="Lundell T."/>
            <person name="Morin E."/>
            <person name="Murat C."/>
            <person name="Riley R."/>
            <person name="Ohm R."/>
            <person name="Sun H."/>
            <person name="Tunlid A."/>
            <person name="Henrissat B."/>
            <person name="Grigoriev I.V."/>
            <person name="Hibbett D.S."/>
            <person name="Martin F."/>
        </authorList>
    </citation>
    <scope>NUCLEOTIDE SEQUENCE [LARGE SCALE GENOMIC DNA]</scope>
    <source>
        <strain evidence="3 4">SS14</strain>
    </source>
</reference>
<name>A0A0C9VG44_SPHS4</name>
<accession>A0A0C9VG44</accession>
<proteinExistence type="predicted"/>
<feature type="region of interest" description="Disordered" evidence="1">
    <location>
        <begin position="1"/>
        <end position="24"/>
    </location>
</feature>
<dbReference type="AlphaFoldDB" id="A0A0C9VG44"/>
<evidence type="ECO:0000313" key="3">
    <source>
        <dbReference type="EMBL" id="KIJ40382.1"/>
    </source>
</evidence>
<dbReference type="OrthoDB" id="10259640at2759"/>
<sequence length="70" mass="8193">MSKDNLKHKRMGKKLVFDDKGNPHELHLMDDEEFRGNLLEESKRFAETDVMDKEEAREEETEGAREDAGE</sequence>
<feature type="compositionally biased region" description="Basic and acidic residues" evidence="1">
    <location>
        <begin position="15"/>
        <end position="24"/>
    </location>
</feature>
<feature type="region of interest" description="Disordered" evidence="1">
    <location>
        <begin position="45"/>
        <end position="70"/>
    </location>
</feature>
<evidence type="ECO:0000313" key="2">
    <source>
        <dbReference type="EMBL" id="KIJ27940.1"/>
    </source>
</evidence>
<gene>
    <name evidence="3" type="ORF">M422DRAFT_256614</name>
    <name evidence="2" type="ORF">M422DRAFT_270792</name>
</gene>
<protein>
    <submittedName>
        <fullName evidence="3">Uncharacterized protein</fullName>
    </submittedName>
</protein>
<dbReference type="Proteomes" id="UP000054279">
    <property type="component" value="Unassembled WGS sequence"/>
</dbReference>
<dbReference type="HOGENOM" id="CLU_2759441_0_0_1"/>
<evidence type="ECO:0000313" key="4">
    <source>
        <dbReference type="Proteomes" id="UP000054279"/>
    </source>
</evidence>
<keyword evidence="4" id="KW-1185">Reference proteome</keyword>
<dbReference type="EMBL" id="KN837144">
    <property type="protein sequence ID" value="KIJ40382.1"/>
    <property type="molecule type" value="Genomic_DNA"/>
</dbReference>